<reference evidence="7 8" key="1">
    <citation type="submission" date="2024-10" db="EMBL/GenBank/DDBJ databases">
        <authorList>
            <person name="Deangelis K."/>
            <person name="Huntemann M."/>
            <person name="Clum A."/>
            <person name="Wang J."/>
            <person name="Palaniappan K."/>
            <person name="Ritter S."/>
            <person name="Chen I.-M."/>
            <person name="Stamatis D."/>
            <person name="Reddy T."/>
            <person name="O'Malley R."/>
            <person name="Daum C."/>
            <person name="Ng V."/>
            <person name="Ivanova N."/>
            <person name="Kyrpides N."/>
            <person name="Woyke T."/>
        </authorList>
    </citation>
    <scope>NUCLEOTIDE SEQUENCE [LARGE SCALE GENOMIC DNA]</scope>
    <source>
        <strain evidence="7 8">GAS97</strain>
    </source>
</reference>
<evidence type="ECO:0000256" key="1">
    <source>
        <dbReference type="ARBA" id="ARBA00022645"/>
    </source>
</evidence>
<evidence type="ECO:0000313" key="8">
    <source>
        <dbReference type="Proteomes" id="UP001620514"/>
    </source>
</evidence>
<evidence type="ECO:0000256" key="2">
    <source>
        <dbReference type="ARBA" id="ARBA00022670"/>
    </source>
</evidence>
<keyword evidence="8" id="KW-1185">Reference proteome</keyword>
<comment type="caution">
    <text evidence="7">The sequence shown here is derived from an EMBL/GenBank/DDBJ whole genome shotgun (WGS) entry which is preliminary data.</text>
</comment>
<dbReference type="Proteomes" id="UP001620514">
    <property type="component" value="Unassembled WGS sequence"/>
</dbReference>
<dbReference type="Pfam" id="PF00450">
    <property type="entry name" value="Peptidase_S10"/>
    <property type="match status" value="1"/>
</dbReference>
<dbReference type="PANTHER" id="PTHR11802">
    <property type="entry name" value="SERINE PROTEASE FAMILY S10 SERINE CARBOXYPEPTIDASE"/>
    <property type="match status" value="1"/>
</dbReference>
<dbReference type="InterPro" id="IPR001563">
    <property type="entry name" value="Peptidase_S10"/>
</dbReference>
<evidence type="ECO:0000256" key="5">
    <source>
        <dbReference type="ARBA" id="ARBA00023180"/>
    </source>
</evidence>
<accession>A0ABW8MQ69</accession>
<keyword evidence="5" id="KW-0325">Glycoprotein</keyword>
<dbReference type="Gene3D" id="3.40.50.1820">
    <property type="entry name" value="alpha/beta hydrolase"/>
    <property type="match status" value="1"/>
</dbReference>
<reference evidence="7 8" key="2">
    <citation type="submission" date="2024-11" db="EMBL/GenBank/DDBJ databases">
        <title>Using genomics to understand microbial adaptation to soil warming.</title>
        <authorList>
            <person name="Deangelis K.M. PhD."/>
        </authorList>
    </citation>
    <scope>NUCLEOTIDE SEQUENCE [LARGE SCALE GENOMIC DNA]</scope>
    <source>
        <strain evidence="7 8">GAS97</strain>
    </source>
</reference>
<organism evidence="7 8">
    <name type="scientific">Caballeronia udeis</name>
    <dbReference type="NCBI Taxonomy" id="1232866"/>
    <lineage>
        <taxon>Bacteria</taxon>
        <taxon>Pseudomonadati</taxon>
        <taxon>Pseudomonadota</taxon>
        <taxon>Betaproteobacteria</taxon>
        <taxon>Burkholderiales</taxon>
        <taxon>Burkholderiaceae</taxon>
        <taxon>Caballeronia</taxon>
    </lineage>
</organism>
<feature type="region of interest" description="Disordered" evidence="6">
    <location>
        <begin position="1"/>
        <end position="58"/>
    </location>
</feature>
<keyword evidence="1 7" id="KW-0121">Carboxypeptidase</keyword>
<name>A0ABW8MQ69_9BURK</name>
<gene>
    <name evidence="7" type="ORF">ABH943_005847</name>
</gene>
<keyword evidence="2" id="KW-0645">Protease</keyword>
<evidence type="ECO:0000256" key="6">
    <source>
        <dbReference type="SAM" id="MobiDB-lite"/>
    </source>
</evidence>
<evidence type="ECO:0000256" key="4">
    <source>
        <dbReference type="ARBA" id="ARBA00022801"/>
    </source>
</evidence>
<sequence length="560" mass="60651">MGPGKNSNNTGKGAIMTNSGSAANASSGTSAGTPTTAPDQPYFDPTPYGNGPNDSIDASLTDENAAVTQHSVVIGGKQIDYTATAGHLVIVDPSSSKPDAKLFYVAFTQNNQTEESRPVTFFYNGGPGSSSVFVLLGSFAPRRIKTSMPSFTPPAPYQMEDNPDSLLDKSDLVFINPVGTGYSAAMAPNKNIDFWGVDQDANSLKQFIKRYLTKNNRWNSPKFLYGESYGTARSCVLAYLLHEDGVDLNGVTLQSSILDYTQSGNPVGALPTAAADAWFHRKLGVHPRPADLLTFAEEVAQFSRTDYIAALRKFPQTDNDTVEKLSEYTGIDKVTLIAWSIDVASYDSQGNSLFLTTLLKSKGVALGSYDGRVTAISTGIAGKIDPNSGGNDPTMTAVTGVYTAMWNEYLNEQLKFTSTSSFTDLNDQAFANWDFHHTDPTGAQKGVDAQGNIILYTAGDLAAVMALNIDLKVLSANGFYDFVTPFYQTIIDLQQMPLIDKTVRENLSAKFYPSGHMIYLDGPSRTQLKADLAKMYEAATTDHQAMGRIRALQQRRAELK</sequence>
<dbReference type="GO" id="GO:0004180">
    <property type="term" value="F:carboxypeptidase activity"/>
    <property type="evidence" value="ECO:0007669"/>
    <property type="project" value="UniProtKB-KW"/>
</dbReference>
<evidence type="ECO:0000313" key="7">
    <source>
        <dbReference type="EMBL" id="MFK4445815.1"/>
    </source>
</evidence>
<keyword evidence="4" id="KW-0378">Hydrolase</keyword>
<dbReference type="PANTHER" id="PTHR11802:SF3">
    <property type="entry name" value="RETINOID-INDUCIBLE SERINE CARBOXYPEPTIDASE"/>
    <property type="match status" value="1"/>
</dbReference>
<dbReference type="EMBL" id="JBIYDN010000021">
    <property type="protein sequence ID" value="MFK4445815.1"/>
    <property type="molecule type" value="Genomic_DNA"/>
</dbReference>
<proteinExistence type="predicted"/>
<dbReference type="InterPro" id="IPR029058">
    <property type="entry name" value="AB_hydrolase_fold"/>
</dbReference>
<feature type="compositionally biased region" description="Polar residues" evidence="6">
    <location>
        <begin position="1"/>
        <end position="11"/>
    </location>
</feature>
<feature type="compositionally biased region" description="Low complexity" evidence="6">
    <location>
        <begin position="17"/>
        <end position="38"/>
    </location>
</feature>
<evidence type="ECO:0000256" key="3">
    <source>
        <dbReference type="ARBA" id="ARBA00022729"/>
    </source>
</evidence>
<keyword evidence="3" id="KW-0732">Signal</keyword>
<protein>
    <submittedName>
        <fullName evidence="7">Carboxypeptidase C (Cathepsin A)</fullName>
    </submittedName>
</protein>
<dbReference type="SUPFAM" id="SSF53474">
    <property type="entry name" value="alpha/beta-Hydrolases"/>
    <property type="match status" value="1"/>
</dbReference>